<keyword evidence="4" id="KW-0312">Gluconeogenesis</keyword>
<protein>
    <recommendedName>
        <fullName evidence="3">glucose-6-phosphate isomerase</fullName>
        <ecNumber evidence="3">5.3.1.9</ecNumber>
    </recommendedName>
</protein>
<evidence type="ECO:0000313" key="9">
    <source>
        <dbReference type="Proteomes" id="UP000231388"/>
    </source>
</evidence>
<evidence type="ECO:0000256" key="5">
    <source>
        <dbReference type="ARBA" id="ARBA00023152"/>
    </source>
</evidence>
<dbReference type="EC" id="5.3.1.9" evidence="3"/>
<dbReference type="AlphaFoldDB" id="A0A2G9XC65"/>
<evidence type="ECO:0000313" key="8">
    <source>
        <dbReference type="EMBL" id="PIP04552.1"/>
    </source>
</evidence>
<gene>
    <name evidence="8" type="ORF">COX53_01830</name>
</gene>
<dbReference type="GO" id="GO:0004347">
    <property type="term" value="F:glucose-6-phosphate isomerase activity"/>
    <property type="evidence" value="ECO:0007669"/>
    <property type="project" value="UniProtKB-EC"/>
</dbReference>
<evidence type="ECO:0000256" key="6">
    <source>
        <dbReference type="ARBA" id="ARBA00029321"/>
    </source>
</evidence>
<dbReference type="UniPathway" id="UPA00109">
    <property type="reaction ID" value="UER00181"/>
</dbReference>
<dbReference type="Gene3D" id="2.60.120.10">
    <property type="entry name" value="Jelly Rolls"/>
    <property type="match status" value="1"/>
</dbReference>
<comment type="pathway">
    <text evidence="1">Carbohydrate degradation; glycolysis; D-glyceraldehyde 3-phosphate and glycerone phosphate from D-glucose: step 2/4.</text>
</comment>
<feature type="domain" description="Glucose-6-phosphate isomerase prokaryote" evidence="7">
    <location>
        <begin position="37"/>
        <end position="159"/>
    </location>
</feature>
<evidence type="ECO:0000259" key="7">
    <source>
        <dbReference type="Pfam" id="PF06560"/>
    </source>
</evidence>
<organism evidence="8 9">
    <name type="scientific">candidate division WWE3 bacterium CG23_combo_of_CG06-09_8_20_14_all_40_14</name>
    <dbReference type="NCBI Taxonomy" id="1975095"/>
    <lineage>
        <taxon>Bacteria</taxon>
        <taxon>Katanobacteria</taxon>
    </lineage>
</organism>
<evidence type="ECO:0000256" key="2">
    <source>
        <dbReference type="ARBA" id="ARBA00006542"/>
    </source>
</evidence>
<name>A0A2G9XC65_UNCKA</name>
<evidence type="ECO:0000256" key="4">
    <source>
        <dbReference type="ARBA" id="ARBA00022432"/>
    </source>
</evidence>
<comment type="catalytic activity">
    <reaction evidence="6">
        <text>alpha-D-glucose 6-phosphate = beta-D-fructose 6-phosphate</text>
        <dbReference type="Rhea" id="RHEA:11816"/>
        <dbReference type="ChEBI" id="CHEBI:57634"/>
        <dbReference type="ChEBI" id="CHEBI:58225"/>
        <dbReference type="EC" id="5.3.1.9"/>
    </reaction>
</comment>
<evidence type="ECO:0000256" key="3">
    <source>
        <dbReference type="ARBA" id="ARBA00011952"/>
    </source>
</evidence>
<dbReference type="InterPro" id="IPR010551">
    <property type="entry name" value="G6P_isomerase_prok"/>
</dbReference>
<dbReference type="Pfam" id="PF06560">
    <property type="entry name" value="GPI"/>
    <property type="match status" value="1"/>
</dbReference>
<dbReference type="GO" id="GO:0006096">
    <property type="term" value="P:glycolytic process"/>
    <property type="evidence" value="ECO:0007669"/>
    <property type="project" value="UniProtKB-UniPathway"/>
</dbReference>
<accession>A0A2G9XC65</accession>
<dbReference type="EMBL" id="PCQY01000023">
    <property type="protein sequence ID" value="PIP04552.1"/>
    <property type="molecule type" value="Genomic_DNA"/>
</dbReference>
<comment type="similarity">
    <text evidence="2">Belongs to the archaeal-type GPI family.</text>
</comment>
<dbReference type="Proteomes" id="UP000231388">
    <property type="component" value="Unassembled WGS sequence"/>
</dbReference>
<proteinExistence type="inferred from homology"/>
<dbReference type="InterPro" id="IPR011051">
    <property type="entry name" value="RmlC_Cupin_sf"/>
</dbReference>
<dbReference type="GO" id="GO:0005737">
    <property type="term" value="C:cytoplasm"/>
    <property type="evidence" value="ECO:0007669"/>
    <property type="project" value="InterPro"/>
</dbReference>
<evidence type="ECO:0000256" key="1">
    <source>
        <dbReference type="ARBA" id="ARBA00004926"/>
    </source>
</evidence>
<dbReference type="GO" id="GO:0006094">
    <property type="term" value="P:gluconeogenesis"/>
    <property type="evidence" value="ECO:0007669"/>
    <property type="project" value="UniProtKB-KW"/>
</dbReference>
<keyword evidence="5" id="KW-0324">Glycolysis</keyword>
<dbReference type="InterPro" id="IPR014710">
    <property type="entry name" value="RmlC-like_jellyroll"/>
</dbReference>
<reference evidence="8 9" key="1">
    <citation type="submission" date="2017-09" db="EMBL/GenBank/DDBJ databases">
        <title>Depth-based differentiation of microbial function through sediment-hosted aquifers and enrichment of novel symbionts in the deep terrestrial subsurface.</title>
        <authorList>
            <person name="Probst A.J."/>
            <person name="Ladd B."/>
            <person name="Jarett J.K."/>
            <person name="Geller-Mcgrath D.E."/>
            <person name="Sieber C.M."/>
            <person name="Emerson J.B."/>
            <person name="Anantharaman K."/>
            <person name="Thomas B.C."/>
            <person name="Malmstrom R."/>
            <person name="Stieglmeier M."/>
            <person name="Klingl A."/>
            <person name="Woyke T."/>
            <person name="Ryan C.M."/>
            <person name="Banfield J.F."/>
        </authorList>
    </citation>
    <scope>NUCLEOTIDE SEQUENCE [LARGE SCALE GENOMIC DNA]</scope>
    <source>
        <strain evidence="8">CG23_combo_of_CG06-09_8_20_14_all_40_14</strain>
    </source>
</reference>
<sequence length="174" mass="20161">MITVTARKLNEMKKVLMDETVFGPSEIYFVVKNPPQNITILLPNLLGKEFNKTYGHYHKPHYPEKYTLLYGKGAVLMQRLKNENDYFGDISKIKFVKLKLNKEFLIPKGFGHSLVNLGDVPLITKDDWNDKNASHLYEPITTKRGMGYYVVKGENGETEFVENCNYNNLPKLIW</sequence>
<dbReference type="SUPFAM" id="SSF51182">
    <property type="entry name" value="RmlC-like cupins"/>
    <property type="match status" value="1"/>
</dbReference>
<comment type="caution">
    <text evidence="8">The sequence shown here is derived from an EMBL/GenBank/DDBJ whole genome shotgun (WGS) entry which is preliminary data.</text>
</comment>